<accession>A0A2Z7C4K6</accession>
<dbReference type="Proteomes" id="UP000250235">
    <property type="component" value="Unassembled WGS sequence"/>
</dbReference>
<proteinExistence type="predicted"/>
<evidence type="ECO:0000313" key="2">
    <source>
        <dbReference type="EMBL" id="KZV41845.1"/>
    </source>
</evidence>
<organism evidence="2 3">
    <name type="scientific">Dorcoceras hygrometricum</name>
    <dbReference type="NCBI Taxonomy" id="472368"/>
    <lineage>
        <taxon>Eukaryota</taxon>
        <taxon>Viridiplantae</taxon>
        <taxon>Streptophyta</taxon>
        <taxon>Embryophyta</taxon>
        <taxon>Tracheophyta</taxon>
        <taxon>Spermatophyta</taxon>
        <taxon>Magnoliopsida</taxon>
        <taxon>eudicotyledons</taxon>
        <taxon>Gunneridae</taxon>
        <taxon>Pentapetalae</taxon>
        <taxon>asterids</taxon>
        <taxon>lamiids</taxon>
        <taxon>Lamiales</taxon>
        <taxon>Gesneriaceae</taxon>
        <taxon>Didymocarpoideae</taxon>
        <taxon>Trichosporeae</taxon>
        <taxon>Loxocarpinae</taxon>
        <taxon>Dorcoceras</taxon>
    </lineage>
</organism>
<dbReference type="AlphaFoldDB" id="A0A2Z7C4K6"/>
<dbReference type="EMBL" id="KQ999355">
    <property type="protein sequence ID" value="KZV41845.1"/>
    <property type="molecule type" value="Genomic_DNA"/>
</dbReference>
<evidence type="ECO:0000256" key="1">
    <source>
        <dbReference type="SAM" id="MobiDB-lite"/>
    </source>
</evidence>
<protein>
    <submittedName>
        <fullName evidence="2">Uncharacterized protein</fullName>
    </submittedName>
</protein>
<sequence>MVQLGDDQTNPAKDNQLGSNQLEDQLGRKPAQQPADRTPAQSSATSSENRDQLRAKQFEHKYCGDCIAKFKLICRIVKYAVHRAQKSAMVAAAHLMKRSLKVNKACKSIKSKRTQGGRMSIELQSDFSKGKSGNISSDELTDCARSVDAKISRAERG</sequence>
<keyword evidence="3" id="KW-1185">Reference proteome</keyword>
<reference evidence="2 3" key="1">
    <citation type="journal article" date="2015" name="Proc. Natl. Acad. Sci. U.S.A.">
        <title>The resurrection genome of Boea hygrometrica: A blueprint for survival of dehydration.</title>
        <authorList>
            <person name="Xiao L."/>
            <person name="Yang G."/>
            <person name="Zhang L."/>
            <person name="Yang X."/>
            <person name="Zhao S."/>
            <person name="Ji Z."/>
            <person name="Zhou Q."/>
            <person name="Hu M."/>
            <person name="Wang Y."/>
            <person name="Chen M."/>
            <person name="Xu Y."/>
            <person name="Jin H."/>
            <person name="Xiao X."/>
            <person name="Hu G."/>
            <person name="Bao F."/>
            <person name="Hu Y."/>
            <person name="Wan P."/>
            <person name="Li L."/>
            <person name="Deng X."/>
            <person name="Kuang T."/>
            <person name="Xiang C."/>
            <person name="Zhu J.K."/>
            <person name="Oliver M.J."/>
            <person name="He Y."/>
        </authorList>
    </citation>
    <scope>NUCLEOTIDE SEQUENCE [LARGE SCALE GENOMIC DNA]</scope>
    <source>
        <strain evidence="3">cv. XS01</strain>
    </source>
</reference>
<evidence type="ECO:0000313" key="3">
    <source>
        <dbReference type="Proteomes" id="UP000250235"/>
    </source>
</evidence>
<feature type="compositionally biased region" description="Polar residues" evidence="1">
    <location>
        <begin position="1"/>
        <end position="23"/>
    </location>
</feature>
<feature type="region of interest" description="Disordered" evidence="1">
    <location>
        <begin position="1"/>
        <end position="52"/>
    </location>
</feature>
<gene>
    <name evidence="2" type="ORF">F511_36750</name>
</gene>
<name>A0A2Z7C4K6_9LAMI</name>